<evidence type="ECO:0000256" key="1">
    <source>
        <dbReference type="SAM" id="MobiDB-lite"/>
    </source>
</evidence>
<protein>
    <submittedName>
        <fullName evidence="2">Uncharacterized protein</fullName>
    </submittedName>
</protein>
<feature type="region of interest" description="Disordered" evidence="1">
    <location>
        <begin position="1"/>
        <end position="44"/>
    </location>
</feature>
<organism evidence="2">
    <name type="scientific">viral metagenome</name>
    <dbReference type="NCBI Taxonomy" id="1070528"/>
    <lineage>
        <taxon>unclassified sequences</taxon>
        <taxon>metagenomes</taxon>
        <taxon>organismal metagenomes</taxon>
    </lineage>
</organism>
<accession>A0A6C0IKP1</accession>
<dbReference type="AlphaFoldDB" id="A0A6C0IKP1"/>
<dbReference type="EMBL" id="MN740210">
    <property type="protein sequence ID" value="QHT93764.1"/>
    <property type="molecule type" value="Genomic_DNA"/>
</dbReference>
<feature type="compositionally biased region" description="Basic residues" evidence="1">
    <location>
        <begin position="1"/>
        <end position="33"/>
    </location>
</feature>
<evidence type="ECO:0000313" key="2">
    <source>
        <dbReference type="EMBL" id="QHT93764.1"/>
    </source>
</evidence>
<sequence>MRSSRTLKKRTRSSSKSRSKSRSKSKSKSRSKSKSSSSSSIGGPLVLRREYQQIKITKKEAIEIIKNRVKRSQLNPPSNWEKWNKENAKLFKKGASVPYPEYNEILDNNI</sequence>
<proteinExistence type="predicted"/>
<name>A0A6C0IKP1_9ZZZZ</name>
<reference evidence="2" key="1">
    <citation type="journal article" date="2020" name="Nature">
        <title>Giant virus diversity and host interactions through global metagenomics.</title>
        <authorList>
            <person name="Schulz F."/>
            <person name="Roux S."/>
            <person name="Paez-Espino D."/>
            <person name="Jungbluth S."/>
            <person name="Walsh D.A."/>
            <person name="Denef V.J."/>
            <person name="McMahon K.D."/>
            <person name="Konstantinidis K.T."/>
            <person name="Eloe-Fadrosh E.A."/>
            <person name="Kyrpides N.C."/>
            <person name="Woyke T."/>
        </authorList>
    </citation>
    <scope>NUCLEOTIDE SEQUENCE</scope>
    <source>
        <strain evidence="2">GVMAG-M-3300024258-14</strain>
    </source>
</reference>